<proteinExistence type="predicted"/>
<gene>
    <name evidence="1" type="ORF">FHS03_005428</name>
</gene>
<dbReference type="Proteomes" id="UP000541535">
    <property type="component" value="Unassembled WGS sequence"/>
</dbReference>
<protein>
    <submittedName>
        <fullName evidence="1">Uncharacterized protein</fullName>
    </submittedName>
</protein>
<keyword evidence="2" id="KW-1185">Reference proteome</keyword>
<name>A0A7W5BFR2_9BURK</name>
<reference evidence="1 2" key="1">
    <citation type="submission" date="2020-08" db="EMBL/GenBank/DDBJ databases">
        <title>Genomic Encyclopedia of Type Strains, Phase III (KMG-III): the genomes of soil and plant-associated and newly described type strains.</title>
        <authorList>
            <person name="Whitman W."/>
        </authorList>
    </citation>
    <scope>NUCLEOTIDE SEQUENCE [LARGE SCALE GENOMIC DNA]</scope>
    <source>
        <strain evidence="1 2">CECT 8897</strain>
    </source>
</reference>
<dbReference type="RefSeq" id="WP_183443989.1">
    <property type="nucleotide sequence ID" value="NZ_JACHXD010000028.1"/>
</dbReference>
<sequence length="118" mass="13340">MAPDERRAHAQVMFARHPKLFPADRRPFILDGVVSLGMSPYEAHLAAGAFKYKVILDKNRWPAHTDPLEAMWAQSLSADDSEICMTFDNPSQFPGEASTVFRVYFERGKANKIEKVAE</sequence>
<evidence type="ECO:0000313" key="2">
    <source>
        <dbReference type="Proteomes" id="UP000541535"/>
    </source>
</evidence>
<comment type="caution">
    <text evidence="1">The sequence shown here is derived from an EMBL/GenBank/DDBJ whole genome shotgun (WGS) entry which is preliminary data.</text>
</comment>
<dbReference type="AlphaFoldDB" id="A0A7W5BFR2"/>
<dbReference type="EMBL" id="JACHXD010000028">
    <property type="protein sequence ID" value="MBB3122327.1"/>
    <property type="molecule type" value="Genomic_DNA"/>
</dbReference>
<accession>A0A7W5BFR2</accession>
<evidence type="ECO:0000313" key="1">
    <source>
        <dbReference type="EMBL" id="MBB3122327.1"/>
    </source>
</evidence>
<organism evidence="1 2">
    <name type="scientific">Pseudoduganella violacea</name>
    <dbReference type="NCBI Taxonomy" id="1715466"/>
    <lineage>
        <taxon>Bacteria</taxon>
        <taxon>Pseudomonadati</taxon>
        <taxon>Pseudomonadota</taxon>
        <taxon>Betaproteobacteria</taxon>
        <taxon>Burkholderiales</taxon>
        <taxon>Oxalobacteraceae</taxon>
        <taxon>Telluria group</taxon>
        <taxon>Pseudoduganella</taxon>
    </lineage>
</organism>